<dbReference type="AlphaFoldDB" id="A0A183SLH5"/>
<evidence type="ECO:0000313" key="2">
    <source>
        <dbReference type="Proteomes" id="UP000275846"/>
    </source>
</evidence>
<dbReference type="Proteomes" id="UP000275846">
    <property type="component" value="Unassembled WGS sequence"/>
</dbReference>
<accession>A0A183SLH5</accession>
<name>A0A183SLH5_SCHSO</name>
<reference evidence="1 2" key="2">
    <citation type="submission" date="2018-11" db="EMBL/GenBank/DDBJ databases">
        <authorList>
            <consortium name="Pathogen Informatics"/>
        </authorList>
    </citation>
    <scope>NUCLEOTIDE SEQUENCE [LARGE SCALE GENOMIC DNA]</scope>
    <source>
        <strain evidence="1 2">NST_G2</strain>
    </source>
</reference>
<evidence type="ECO:0000313" key="3">
    <source>
        <dbReference type="WBParaSite" id="SSLN_0000523601-mRNA-1"/>
    </source>
</evidence>
<proteinExistence type="predicted"/>
<gene>
    <name evidence="1" type="ORF">SSLN_LOCUS5073</name>
</gene>
<reference evidence="3" key="1">
    <citation type="submission" date="2016-06" db="UniProtKB">
        <authorList>
            <consortium name="WormBaseParasite"/>
        </authorList>
    </citation>
    <scope>IDENTIFICATION</scope>
</reference>
<organism evidence="3">
    <name type="scientific">Schistocephalus solidus</name>
    <name type="common">Tapeworm</name>
    <dbReference type="NCBI Taxonomy" id="70667"/>
    <lineage>
        <taxon>Eukaryota</taxon>
        <taxon>Metazoa</taxon>
        <taxon>Spiralia</taxon>
        <taxon>Lophotrochozoa</taxon>
        <taxon>Platyhelminthes</taxon>
        <taxon>Cestoda</taxon>
        <taxon>Eucestoda</taxon>
        <taxon>Diphyllobothriidea</taxon>
        <taxon>Diphyllobothriidae</taxon>
        <taxon>Schistocephalus</taxon>
    </lineage>
</organism>
<dbReference type="WBParaSite" id="SSLN_0000523601-mRNA-1">
    <property type="protein sequence ID" value="SSLN_0000523601-mRNA-1"/>
    <property type="gene ID" value="SSLN_0000523601"/>
</dbReference>
<evidence type="ECO:0000313" key="1">
    <source>
        <dbReference type="EMBL" id="VDL91458.1"/>
    </source>
</evidence>
<dbReference type="OrthoDB" id="6245124at2759"/>
<dbReference type="EMBL" id="UYSU01033105">
    <property type="protein sequence ID" value="VDL91458.1"/>
    <property type="molecule type" value="Genomic_DNA"/>
</dbReference>
<protein>
    <submittedName>
        <fullName evidence="3">Lipid-A-disaccharide synthase</fullName>
    </submittedName>
</protein>
<sequence length="78" mass="8842">MPRIPTMYTAGESRQDNFFEPYLQWFGLKGTYIPYVNDDLKEIERYRVVLTRTVAAPSASQRLMDSGLRAVRAAGVVG</sequence>
<keyword evidence="2" id="KW-1185">Reference proteome</keyword>